<protein>
    <submittedName>
        <fullName evidence="2">Uncharacterized protein</fullName>
    </submittedName>
</protein>
<evidence type="ECO:0000313" key="3">
    <source>
        <dbReference type="Proteomes" id="UP001218188"/>
    </source>
</evidence>
<organism evidence="2 3">
    <name type="scientific">Mycena alexandri</name>
    <dbReference type="NCBI Taxonomy" id="1745969"/>
    <lineage>
        <taxon>Eukaryota</taxon>
        <taxon>Fungi</taxon>
        <taxon>Dikarya</taxon>
        <taxon>Basidiomycota</taxon>
        <taxon>Agaricomycotina</taxon>
        <taxon>Agaricomycetes</taxon>
        <taxon>Agaricomycetidae</taxon>
        <taxon>Agaricales</taxon>
        <taxon>Marasmiineae</taxon>
        <taxon>Mycenaceae</taxon>
        <taxon>Mycena</taxon>
    </lineage>
</organism>
<feature type="region of interest" description="Disordered" evidence="1">
    <location>
        <begin position="1"/>
        <end position="32"/>
    </location>
</feature>
<feature type="region of interest" description="Disordered" evidence="1">
    <location>
        <begin position="86"/>
        <end position="212"/>
    </location>
</feature>
<accession>A0AAD6SQZ9</accession>
<feature type="compositionally biased region" description="Basic and acidic residues" evidence="1">
    <location>
        <begin position="160"/>
        <end position="171"/>
    </location>
</feature>
<feature type="compositionally biased region" description="Acidic residues" evidence="1">
    <location>
        <begin position="86"/>
        <end position="96"/>
    </location>
</feature>
<proteinExistence type="predicted"/>
<dbReference type="AlphaFoldDB" id="A0AAD6SQZ9"/>
<gene>
    <name evidence="2" type="ORF">C8F04DRAFT_1263364</name>
</gene>
<sequence>MAPRARRAAAACSSASSASATRQAPQPRQTRSGAYFSPYELLDFVSPMAPRPFETIQLKTPLDTLLQQSIADADVHAAYLDGVRDDDDEEGWEEEDVVSRPPSPLTEPPLTPPTSVPNSPMPLASRSPSGSIPPFDLPPSPEFDIAPPSSRVSTPPRPAGIEHRRKSEQNRTRRARRRQTKAAQSTPYERGLNPRHTQEYRRQSSHSTAFDLADAPAATGAWIGRRSKKPTGRVRTLPELLEDGDELVEWNGRDPKLILDAEGRIIAILLGMPDDPEWPHVIRQAAKAMARVRRIARNQGAWRVGQIHRRGRHLPLFGGVSFGGGQKKPGNLRNTRLFNFLVGELLRDKYIRRVIGFQSSGFALYAPKLYHYYCQILRALFEHHPELIHTFDNSVFPAATFNCGDAITFDHCDFLNLVHGFCPVTSAGVFNHKRGAHIYLKQLRLVIEFPSGATIIIPSGCVNHGNTPIQPDETRFSITQFAAGGLFRWVEYGFQTAKSLLAQVGGKARRDAFDGVPGSRWQWALGLFSKVDELTADRSLVFSPTKAGI</sequence>
<evidence type="ECO:0000256" key="1">
    <source>
        <dbReference type="SAM" id="MobiDB-lite"/>
    </source>
</evidence>
<reference evidence="2" key="1">
    <citation type="submission" date="2023-03" db="EMBL/GenBank/DDBJ databases">
        <title>Massive genome expansion in bonnet fungi (Mycena s.s.) driven by repeated elements and novel gene families across ecological guilds.</title>
        <authorList>
            <consortium name="Lawrence Berkeley National Laboratory"/>
            <person name="Harder C.B."/>
            <person name="Miyauchi S."/>
            <person name="Viragh M."/>
            <person name="Kuo A."/>
            <person name="Thoen E."/>
            <person name="Andreopoulos B."/>
            <person name="Lu D."/>
            <person name="Skrede I."/>
            <person name="Drula E."/>
            <person name="Henrissat B."/>
            <person name="Morin E."/>
            <person name="Kohler A."/>
            <person name="Barry K."/>
            <person name="LaButti K."/>
            <person name="Morin E."/>
            <person name="Salamov A."/>
            <person name="Lipzen A."/>
            <person name="Mereny Z."/>
            <person name="Hegedus B."/>
            <person name="Baldrian P."/>
            <person name="Stursova M."/>
            <person name="Weitz H."/>
            <person name="Taylor A."/>
            <person name="Grigoriev I.V."/>
            <person name="Nagy L.G."/>
            <person name="Martin F."/>
            <person name="Kauserud H."/>
        </authorList>
    </citation>
    <scope>NUCLEOTIDE SEQUENCE</scope>
    <source>
        <strain evidence="2">CBHHK200</strain>
    </source>
</reference>
<feature type="compositionally biased region" description="Low complexity" evidence="1">
    <location>
        <begin position="8"/>
        <end position="24"/>
    </location>
</feature>
<dbReference type="Gene3D" id="3.60.130.30">
    <property type="match status" value="1"/>
</dbReference>
<dbReference type="EMBL" id="JARJCM010000086">
    <property type="protein sequence ID" value="KAJ7030880.1"/>
    <property type="molecule type" value="Genomic_DNA"/>
</dbReference>
<feature type="compositionally biased region" description="Pro residues" evidence="1">
    <location>
        <begin position="101"/>
        <end position="115"/>
    </location>
</feature>
<evidence type="ECO:0000313" key="2">
    <source>
        <dbReference type="EMBL" id="KAJ7030880.1"/>
    </source>
</evidence>
<comment type="caution">
    <text evidence="2">The sequence shown here is derived from an EMBL/GenBank/DDBJ whole genome shotgun (WGS) entry which is preliminary data.</text>
</comment>
<name>A0AAD6SQZ9_9AGAR</name>
<keyword evidence="3" id="KW-1185">Reference proteome</keyword>
<dbReference type="Proteomes" id="UP001218188">
    <property type="component" value="Unassembled WGS sequence"/>
</dbReference>